<protein>
    <submittedName>
        <fullName evidence="1">Uncharacterized protein</fullName>
    </submittedName>
</protein>
<organism evidence="1 2">
    <name type="scientific">Pseudomonas maioricensis</name>
    <dbReference type="NCBI Taxonomy" id="1766623"/>
    <lineage>
        <taxon>Bacteria</taxon>
        <taxon>Pseudomonadati</taxon>
        <taxon>Pseudomonadota</taxon>
        <taxon>Gammaproteobacteria</taxon>
        <taxon>Pseudomonadales</taxon>
        <taxon>Pseudomonadaceae</taxon>
        <taxon>Pseudomonas</taxon>
    </lineage>
</organism>
<evidence type="ECO:0000313" key="2">
    <source>
        <dbReference type="Proteomes" id="UP001320513"/>
    </source>
</evidence>
<proteinExistence type="predicted"/>
<gene>
    <name evidence="1" type="ORF">AUC61_14010</name>
</gene>
<dbReference type="EMBL" id="LOHG01000008">
    <property type="protein sequence ID" value="MCI8210648.1"/>
    <property type="molecule type" value="Genomic_DNA"/>
</dbReference>
<reference evidence="1 2" key="1">
    <citation type="submission" date="2015-12" db="EMBL/GenBank/DDBJ databases">
        <title>Phylogenomics in the description of a new species in the Pseudomonas syringae group.</title>
        <authorList>
            <person name="Busquets A."/>
            <person name="Gomila M."/>
            <person name="Beiki F."/>
            <person name="Rahimian H."/>
            <person name="Mulet M."/>
            <person name="Sanchez D."/>
            <person name="Garcia-Valdes E."/>
            <person name="Lalucat J."/>
        </authorList>
    </citation>
    <scope>NUCLEOTIDE SEQUENCE [LARGE SCALE GENOMIC DNA]</scope>
    <source>
        <strain evidence="1 2">S25</strain>
    </source>
</reference>
<accession>A0ABS9ZLD6</accession>
<keyword evidence="2" id="KW-1185">Reference proteome</keyword>
<sequence length="124" mass="14077">MNRKKYAIVPVPLLERLTAPLTHTVTDSSSAVLDLQELLAKPTELPLTPDLRFILGRPNFGCQPTAQVLRRLGHPIAERAEDEQAATIHWLLNHYLRDPLNWRKNSLEEFDAAAQLLKNTEGYL</sequence>
<dbReference type="RefSeq" id="WP_243246877.1">
    <property type="nucleotide sequence ID" value="NZ_LOHG01000008.1"/>
</dbReference>
<evidence type="ECO:0000313" key="1">
    <source>
        <dbReference type="EMBL" id="MCI8210648.1"/>
    </source>
</evidence>
<dbReference type="Proteomes" id="UP001320513">
    <property type="component" value="Unassembled WGS sequence"/>
</dbReference>
<comment type="caution">
    <text evidence="1">The sequence shown here is derived from an EMBL/GenBank/DDBJ whole genome shotgun (WGS) entry which is preliminary data.</text>
</comment>
<name>A0ABS9ZLD6_9PSED</name>